<comment type="caution">
    <text evidence="1">The sequence shown here is derived from an EMBL/GenBank/DDBJ whole genome shotgun (WGS) entry which is preliminary data.</text>
</comment>
<gene>
    <name evidence="1" type="ORF">CYMTET_8795</name>
</gene>
<accession>A0AAE0GT09</accession>
<dbReference type="EMBL" id="LGRX02002740">
    <property type="protein sequence ID" value="KAK3283508.1"/>
    <property type="molecule type" value="Genomic_DNA"/>
</dbReference>
<keyword evidence="2" id="KW-1185">Reference proteome</keyword>
<sequence length="112" mass="12340">MSVDQQRSRGFAVLPGWHRGGGLTMCGGGAGGGGLDEMKETSWWGWFSGEEAKPKAKLTEKEQRFRRRSRAFMAFMGELRVLHVLCARSDRAVGVRTPKIQSASPLVMSIDV</sequence>
<organism evidence="1 2">
    <name type="scientific">Cymbomonas tetramitiformis</name>
    <dbReference type="NCBI Taxonomy" id="36881"/>
    <lineage>
        <taxon>Eukaryota</taxon>
        <taxon>Viridiplantae</taxon>
        <taxon>Chlorophyta</taxon>
        <taxon>Pyramimonadophyceae</taxon>
        <taxon>Pyramimonadales</taxon>
        <taxon>Pyramimonadaceae</taxon>
        <taxon>Cymbomonas</taxon>
    </lineage>
</organism>
<name>A0AAE0GT09_9CHLO</name>
<dbReference type="AlphaFoldDB" id="A0AAE0GT09"/>
<evidence type="ECO:0000313" key="1">
    <source>
        <dbReference type="EMBL" id="KAK3283508.1"/>
    </source>
</evidence>
<protein>
    <submittedName>
        <fullName evidence="1">Uncharacterized protein</fullName>
    </submittedName>
</protein>
<reference evidence="1 2" key="1">
    <citation type="journal article" date="2015" name="Genome Biol. Evol.">
        <title>Comparative Genomics of a Bacterivorous Green Alga Reveals Evolutionary Causalities and Consequences of Phago-Mixotrophic Mode of Nutrition.</title>
        <authorList>
            <person name="Burns J.A."/>
            <person name="Paasch A."/>
            <person name="Narechania A."/>
            <person name="Kim E."/>
        </authorList>
    </citation>
    <scope>NUCLEOTIDE SEQUENCE [LARGE SCALE GENOMIC DNA]</scope>
    <source>
        <strain evidence="1 2">PLY_AMNH</strain>
    </source>
</reference>
<dbReference type="Proteomes" id="UP001190700">
    <property type="component" value="Unassembled WGS sequence"/>
</dbReference>
<proteinExistence type="predicted"/>
<evidence type="ECO:0000313" key="2">
    <source>
        <dbReference type="Proteomes" id="UP001190700"/>
    </source>
</evidence>